<feature type="domain" description="Gfo/Idh/MocA-like oxidoreductase N-terminal" evidence="3">
    <location>
        <begin position="13"/>
        <end position="130"/>
    </location>
</feature>
<dbReference type="RefSeq" id="WP_100344688.1">
    <property type="nucleotide sequence ID" value="NZ_PGFB01000003.1"/>
</dbReference>
<evidence type="ECO:0000313" key="5">
    <source>
        <dbReference type="EMBL" id="PJJ62089.1"/>
    </source>
</evidence>
<comment type="caution">
    <text evidence="5">The sequence shown here is derived from an EMBL/GenBank/DDBJ whole genome shotgun (WGS) entry which is preliminary data.</text>
</comment>
<organism evidence="5 6">
    <name type="scientific">Compostimonas suwonensis</name>
    <dbReference type="NCBI Taxonomy" id="1048394"/>
    <lineage>
        <taxon>Bacteria</taxon>
        <taxon>Bacillati</taxon>
        <taxon>Actinomycetota</taxon>
        <taxon>Actinomycetes</taxon>
        <taxon>Micrococcales</taxon>
        <taxon>Microbacteriaceae</taxon>
        <taxon>Compostimonas</taxon>
    </lineage>
</organism>
<dbReference type="EMBL" id="PGFB01000003">
    <property type="protein sequence ID" value="PJJ62089.1"/>
    <property type="molecule type" value="Genomic_DNA"/>
</dbReference>
<dbReference type="Proteomes" id="UP000230161">
    <property type="component" value="Unassembled WGS sequence"/>
</dbReference>
<dbReference type="PANTHER" id="PTHR43377:SF1">
    <property type="entry name" value="BILIVERDIN REDUCTASE A"/>
    <property type="match status" value="1"/>
</dbReference>
<dbReference type="PANTHER" id="PTHR43377">
    <property type="entry name" value="BILIVERDIN REDUCTASE A"/>
    <property type="match status" value="1"/>
</dbReference>
<feature type="region of interest" description="Disordered" evidence="2">
    <location>
        <begin position="261"/>
        <end position="292"/>
    </location>
</feature>
<gene>
    <name evidence="5" type="ORF">CLV54_1882</name>
</gene>
<feature type="compositionally biased region" description="Basic and acidic residues" evidence="2">
    <location>
        <begin position="262"/>
        <end position="275"/>
    </location>
</feature>
<dbReference type="InterPro" id="IPR036291">
    <property type="entry name" value="NAD(P)-bd_dom_sf"/>
</dbReference>
<evidence type="ECO:0000256" key="2">
    <source>
        <dbReference type="SAM" id="MobiDB-lite"/>
    </source>
</evidence>
<keyword evidence="1" id="KW-0520">NAD</keyword>
<dbReference type="InterPro" id="IPR055170">
    <property type="entry name" value="GFO_IDH_MocA-like_dom"/>
</dbReference>
<dbReference type="AlphaFoldDB" id="A0A2M9BVX2"/>
<dbReference type="Gene3D" id="3.40.50.720">
    <property type="entry name" value="NAD(P)-binding Rossmann-like Domain"/>
    <property type="match status" value="1"/>
</dbReference>
<evidence type="ECO:0000259" key="3">
    <source>
        <dbReference type="Pfam" id="PF01408"/>
    </source>
</evidence>
<evidence type="ECO:0000313" key="6">
    <source>
        <dbReference type="Proteomes" id="UP000230161"/>
    </source>
</evidence>
<dbReference type="Gene3D" id="3.30.360.10">
    <property type="entry name" value="Dihydrodipicolinate Reductase, domain 2"/>
    <property type="match status" value="1"/>
</dbReference>
<accession>A0A2M9BVX2</accession>
<evidence type="ECO:0000256" key="1">
    <source>
        <dbReference type="ARBA" id="ARBA00023027"/>
    </source>
</evidence>
<evidence type="ECO:0000259" key="4">
    <source>
        <dbReference type="Pfam" id="PF22725"/>
    </source>
</evidence>
<dbReference type="SUPFAM" id="SSF55347">
    <property type="entry name" value="Glyceraldehyde-3-phosphate dehydrogenase-like, C-terminal domain"/>
    <property type="match status" value="1"/>
</dbReference>
<dbReference type="SUPFAM" id="SSF51735">
    <property type="entry name" value="NAD(P)-binding Rossmann-fold domains"/>
    <property type="match status" value="1"/>
</dbReference>
<dbReference type="OrthoDB" id="9800252at2"/>
<dbReference type="InterPro" id="IPR000683">
    <property type="entry name" value="Gfo/Idh/MocA-like_OxRdtase_N"/>
</dbReference>
<protein>
    <submittedName>
        <fullName evidence="5">Putative dehydrogenase</fullName>
    </submittedName>
</protein>
<dbReference type="InterPro" id="IPR051450">
    <property type="entry name" value="Gfo/Idh/MocA_Oxidoreductases"/>
</dbReference>
<dbReference type="Pfam" id="PF22725">
    <property type="entry name" value="GFO_IDH_MocA_C3"/>
    <property type="match status" value="1"/>
</dbReference>
<dbReference type="Pfam" id="PF01408">
    <property type="entry name" value="GFO_IDH_MocA"/>
    <property type="match status" value="1"/>
</dbReference>
<keyword evidence="6" id="KW-1185">Reference proteome</keyword>
<feature type="domain" description="GFO/IDH/MocA-like oxidoreductase" evidence="4">
    <location>
        <begin position="175"/>
        <end position="259"/>
    </location>
</feature>
<proteinExistence type="predicted"/>
<name>A0A2M9BVX2_9MICO</name>
<dbReference type="GO" id="GO:0000166">
    <property type="term" value="F:nucleotide binding"/>
    <property type="evidence" value="ECO:0007669"/>
    <property type="project" value="InterPro"/>
</dbReference>
<sequence>MSFETIGEHEIVRMLVVGAGHMGRHWIELVEASPDYELVGIVDVDVAAARRAAVEVGRPELPVGAGLLEAIERTRPHAIGNATIPEVHHAITTTSLLSGVSVLSEKPIAASLAESLSIAAAAEVSGRLTMISQSRRHNRQLSVLRSRRRRLGAAGIASTEFFRAPRFGGFREQMEHPLLLDMAVHAFDSARYLLDEEPLAVYCEEYNPPWSWYRGDAAATALFEMTGGVRYAYTASWASAGLETSWNGNWRVSCENGTALWDGDHEPVSEPRDSGAVEPDAAETGFADGDPDAGTADEGVAASLGLFARALRTGIPPSGEVHENILSHVMVEAAIVSADSGRRVLVDEVLERALHSALRAEVLPSVAERLRGWPGAAAVIRDAASAAAGFGRASLVSGLDDAD</sequence>
<reference evidence="5 6" key="1">
    <citation type="submission" date="2017-11" db="EMBL/GenBank/DDBJ databases">
        <title>Genomic Encyclopedia of Archaeal and Bacterial Type Strains, Phase II (KMG-II): From Individual Species to Whole Genera.</title>
        <authorList>
            <person name="Goeker M."/>
        </authorList>
    </citation>
    <scope>NUCLEOTIDE SEQUENCE [LARGE SCALE GENOMIC DNA]</scope>
    <source>
        <strain evidence="5 6">DSM 25625</strain>
    </source>
</reference>